<gene>
    <name evidence="1" type="ORF">EXIGLDRAFT_841656</name>
</gene>
<evidence type="ECO:0000313" key="1">
    <source>
        <dbReference type="EMBL" id="KZV85153.1"/>
    </source>
</evidence>
<keyword evidence="2" id="KW-1185">Reference proteome</keyword>
<dbReference type="EMBL" id="KV426198">
    <property type="protein sequence ID" value="KZV85153.1"/>
    <property type="molecule type" value="Genomic_DNA"/>
</dbReference>
<evidence type="ECO:0000313" key="2">
    <source>
        <dbReference type="Proteomes" id="UP000077266"/>
    </source>
</evidence>
<dbReference type="SUPFAM" id="SSF52047">
    <property type="entry name" value="RNI-like"/>
    <property type="match status" value="1"/>
</dbReference>
<proteinExistence type="predicted"/>
<reference evidence="1 2" key="1">
    <citation type="journal article" date="2016" name="Mol. Biol. Evol.">
        <title>Comparative Genomics of Early-Diverging Mushroom-Forming Fungi Provides Insights into the Origins of Lignocellulose Decay Capabilities.</title>
        <authorList>
            <person name="Nagy L.G."/>
            <person name="Riley R."/>
            <person name="Tritt A."/>
            <person name="Adam C."/>
            <person name="Daum C."/>
            <person name="Floudas D."/>
            <person name="Sun H."/>
            <person name="Yadav J.S."/>
            <person name="Pangilinan J."/>
            <person name="Larsson K.H."/>
            <person name="Matsuura K."/>
            <person name="Barry K."/>
            <person name="Labutti K."/>
            <person name="Kuo R."/>
            <person name="Ohm R.A."/>
            <person name="Bhattacharya S.S."/>
            <person name="Shirouzu T."/>
            <person name="Yoshinaga Y."/>
            <person name="Martin F.M."/>
            <person name="Grigoriev I.V."/>
            <person name="Hibbett D.S."/>
        </authorList>
    </citation>
    <scope>NUCLEOTIDE SEQUENCE [LARGE SCALE GENOMIC DNA]</scope>
    <source>
        <strain evidence="1 2">HHB12029</strain>
    </source>
</reference>
<accession>A0A165DQY2</accession>
<dbReference type="OrthoDB" id="3249725at2759"/>
<protein>
    <recommendedName>
        <fullName evidence="3">F-box domain-containing protein</fullName>
    </recommendedName>
</protein>
<dbReference type="AlphaFoldDB" id="A0A165DQY2"/>
<dbReference type="Proteomes" id="UP000077266">
    <property type="component" value="Unassembled WGS sequence"/>
</dbReference>
<evidence type="ECO:0008006" key="3">
    <source>
        <dbReference type="Google" id="ProtNLM"/>
    </source>
</evidence>
<organism evidence="1 2">
    <name type="scientific">Exidia glandulosa HHB12029</name>
    <dbReference type="NCBI Taxonomy" id="1314781"/>
    <lineage>
        <taxon>Eukaryota</taxon>
        <taxon>Fungi</taxon>
        <taxon>Dikarya</taxon>
        <taxon>Basidiomycota</taxon>
        <taxon>Agaricomycotina</taxon>
        <taxon>Agaricomycetes</taxon>
        <taxon>Auriculariales</taxon>
        <taxon>Exidiaceae</taxon>
        <taxon>Exidia</taxon>
    </lineage>
</organism>
<name>A0A165DQY2_EXIGL</name>
<sequence>MNECCNNLHSCATVSATILRHEVLSRTHTAASHAAAAMNGIIMELQRVLRDRAAKIRVSWSVRAPSLDRMASNILERVIAYLALVDVLALSQTSMALRSFTMGTPGIWSRIRAYPAFPAEQTLRYPECLSIVKYDCPPPIVWKGLLELLRRSLPVPARVALRVDVSRSYDDLANLFTHVFQRSEELTLNLCGPNWGRLVNFDVHPVYRNQCIHGIGAVDSNSWSRVSSMLTTPAANLRTLSLVTQDESLHLQAESTDLILRLPLDFLGGAAPNLRSLSLRGIALPSTIPSALSSLTLFDYEPGPASLTSIDMDVLLRHMPQLRTLGLTLKSFAIDAQNDHQQPSPPSHALLEVFVAITYHISDDHELAQSVLSYFQDVPALHFRLGGHWWSHIPAVADRRNAAVFKMLPSHMQSPEHLTIFERVVTMESRGLHVTQGAWGQFTLRAKFVAFDNLLTLTLDETSWPDSLSGFAPAPNLTHLHILVTTGDVFSCAHGPPWECANLQDLRISCLIPSKTMCAPDCLAVLYVAQSLPTNYRTCRCLHVHLLQPAHRHATFANGHSCWILRHSR</sequence>
<dbReference type="InParanoid" id="A0A165DQY2"/>